<reference evidence="2 3" key="1">
    <citation type="submission" date="2023-01" db="EMBL/GenBank/DDBJ databases">
        <title>Analysis of 21 Apiospora genomes using comparative genomics revels a genus with tremendous synthesis potential of carbohydrate active enzymes and secondary metabolites.</title>
        <authorList>
            <person name="Sorensen T."/>
        </authorList>
    </citation>
    <scope>NUCLEOTIDE SEQUENCE [LARGE SCALE GENOMIC DNA]</scope>
    <source>
        <strain evidence="2 3">CBS 114990</strain>
    </source>
</reference>
<accession>A0ABR1VKA2</accession>
<dbReference type="Proteomes" id="UP001433268">
    <property type="component" value="Unassembled WGS sequence"/>
</dbReference>
<dbReference type="EMBL" id="JAQQWN010000008">
    <property type="protein sequence ID" value="KAK8070369.1"/>
    <property type="molecule type" value="Genomic_DNA"/>
</dbReference>
<evidence type="ECO:0000313" key="3">
    <source>
        <dbReference type="Proteomes" id="UP001433268"/>
    </source>
</evidence>
<evidence type="ECO:0000256" key="1">
    <source>
        <dbReference type="SAM" id="MobiDB-lite"/>
    </source>
</evidence>
<sequence>MLALIEGRSGIPRVEWRAMQLIKICQRLSSFLRYISRNIRTDINRPDVYTQLDRDRSEHHVLSVVAGIRIGQHQLQGGISYIGRIPHKRPLAELARVLVRPRVRAREHALAVELADGLDDGDDFLGQALRRSAVDGVLKGRLNPLELVAVGDARDVVVLAGDAVLVAVERARDGLGPVAHDDVIALHARSVLVEADPRARVVRGLEEERLQRLRLRLLDDRRCRCDGLAGDGGDDGRGRAGDGGGRALAQGRRLRRRDSGRGGGAGLEERGGRRGHRDGGGGGAAADGGGHSRGDGCCARGLHVEACAAGEVLVHGGAR</sequence>
<keyword evidence="3" id="KW-1185">Reference proteome</keyword>
<organism evidence="2 3">
    <name type="scientific">Apiospora hydei</name>
    <dbReference type="NCBI Taxonomy" id="1337664"/>
    <lineage>
        <taxon>Eukaryota</taxon>
        <taxon>Fungi</taxon>
        <taxon>Dikarya</taxon>
        <taxon>Ascomycota</taxon>
        <taxon>Pezizomycotina</taxon>
        <taxon>Sordariomycetes</taxon>
        <taxon>Xylariomycetidae</taxon>
        <taxon>Amphisphaeriales</taxon>
        <taxon>Apiosporaceae</taxon>
        <taxon>Apiospora</taxon>
    </lineage>
</organism>
<proteinExistence type="predicted"/>
<feature type="compositionally biased region" description="Gly residues" evidence="1">
    <location>
        <begin position="280"/>
        <end position="291"/>
    </location>
</feature>
<name>A0ABR1VKA2_9PEZI</name>
<comment type="caution">
    <text evidence="2">The sequence shown here is derived from an EMBL/GenBank/DDBJ whole genome shotgun (WGS) entry which is preliminary data.</text>
</comment>
<evidence type="ECO:0000313" key="2">
    <source>
        <dbReference type="EMBL" id="KAK8070369.1"/>
    </source>
</evidence>
<gene>
    <name evidence="2" type="ORF">PG997_010572</name>
</gene>
<dbReference type="RefSeq" id="XP_066664177.1">
    <property type="nucleotide sequence ID" value="XM_066814887.1"/>
</dbReference>
<protein>
    <submittedName>
        <fullName evidence="2">Uncharacterized protein</fullName>
    </submittedName>
</protein>
<dbReference type="GeneID" id="92047947"/>
<feature type="region of interest" description="Disordered" evidence="1">
    <location>
        <begin position="234"/>
        <end position="291"/>
    </location>
</feature>